<dbReference type="InterPro" id="IPR036388">
    <property type="entry name" value="WH-like_DNA-bd_sf"/>
</dbReference>
<protein>
    <submittedName>
        <fullName evidence="3">Winged helix-turn-helix transcriptional regulator</fullName>
    </submittedName>
</protein>
<dbReference type="Pfam" id="PF01638">
    <property type="entry name" value="HxlR"/>
    <property type="match status" value="1"/>
</dbReference>
<feature type="domain" description="HTH hxlR-type" evidence="2">
    <location>
        <begin position="2"/>
        <end position="38"/>
    </location>
</feature>
<dbReference type="Proteomes" id="UP001379600">
    <property type="component" value="Unassembled WGS sequence"/>
</dbReference>
<name>A0AB35Y242_9FIRM</name>
<evidence type="ECO:0000256" key="1">
    <source>
        <dbReference type="SAM" id="MobiDB-lite"/>
    </source>
</evidence>
<evidence type="ECO:0000313" key="4">
    <source>
        <dbReference type="Proteomes" id="UP001379600"/>
    </source>
</evidence>
<sequence length="102" mass="11449">MPGTKRFWELKKSIGHVTQKVLTAQLRQMEESRISKRRGAVHLCSTPSFICVHLRPAHRAAPNRGASGWRQPPHPGGSRRNSGSIEFVPIEILRTVDFGNLL</sequence>
<reference evidence="3 4" key="1">
    <citation type="submission" date="2024-03" db="EMBL/GenBank/DDBJ databases">
        <authorList>
            <person name="Plomp N."/>
            <person name="Harmsen H.J."/>
        </authorList>
    </citation>
    <scope>NUCLEOTIDE SEQUENCE [LARGE SCALE GENOMIC DNA]</scope>
    <source>
        <strain evidence="3 4">HTF-76H</strain>
    </source>
</reference>
<comment type="caution">
    <text evidence="3">The sequence shown here is derived from an EMBL/GenBank/DDBJ whole genome shotgun (WGS) entry which is preliminary data.</text>
</comment>
<dbReference type="EMBL" id="JBBFKC010000011">
    <property type="protein sequence ID" value="MEJ3691847.1"/>
    <property type="molecule type" value="Genomic_DNA"/>
</dbReference>
<gene>
    <name evidence="3" type="ORF">WF787_11590</name>
</gene>
<keyword evidence="4" id="KW-1185">Reference proteome</keyword>
<feature type="region of interest" description="Disordered" evidence="1">
    <location>
        <begin position="61"/>
        <end position="83"/>
    </location>
</feature>
<accession>A0AB35Y242</accession>
<organism evidence="3 4">
    <name type="scientific">Faecalibacterium taiwanense</name>
    <dbReference type="NCBI Taxonomy" id="3030638"/>
    <lineage>
        <taxon>Bacteria</taxon>
        <taxon>Bacillati</taxon>
        <taxon>Bacillota</taxon>
        <taxon>Clostridia</taxon>
        <taxon>Eubacteriales</taxon>
        <taxon>Oscillospiraceae</taxon>
        <taxon>Faecalibacterium</taxon>
    </lineage>
</organism>
<dbReference type="AlphaFoldDB" id="A0AB35Y242"/>
<dbReference type="Gene3D" id="1.10.10.10">
    <property type="entry name" value="Winged helix-like DNA-binding domain superfamily/Winged helix DNA-binding domain"/>
    <property type="match status" value="1"/>
</dbReference>
<dbReference type="InterPro" id="IPR002577">
    <property type="entry name" value="HTH_HxlR"/>
</dbReference>
<evidence type="ECO:0000259" key="2">
    <source>
        <dbReference type="Pfam" id="PF01638"/>
    </source>
</evidence>
<evidence type="ECO:0000313" key="3">
    <source>
        <dbReference type="EMBL" id="MEJ3691847.1"/>
    </source>
</evidence>
<proteinExistence type="predicted"/>